<dbReference type="Proteomes" id="UP000576087">
    <property type="component" value="Unassembled WGS sequence"/>
</dbReference>
<dbReference type="EMBL" id="JACIHM010000001">
    <property type="protein sequence ID" value="MBB4444267.1"/>
    <property type="molecule type" value="Genomic_DNA"/>
</dbReference>
<dbReference type="Proteomes" id="UP000524535">
    <property type="component" value="Unassembled WGS sequence"/>
</dbReference>
<keyword evidence="6" id="KW-1185">Reference proteome</keyword>
<evidence type="ECO:0000313" key="2">
    <source>
        <dbReference type="EMBL" id="MBB4348028.1"/>
    </source>
</evidence>
<dbReference type="AlphaFoldDB" id="A0A7W6UTV0"/>
<evidence type="ECO:0008006" key="8">
    <source>
        <dbReference type="Google" id="ProtNLM"/>
    </source>
</evidence>
<evidence type="ECO:0000313" key="5">
    <source>
        <dbReference type="Proteomes" id="UP000520770"/>
    </source>
</evidence>
<feature type="region of interest" description="Disordered" evidence="1">
    <location>
        <begin position="1"/>
        <end position="22"/>
    </location>
</feature>
<sequence>MPELANTIWADGPSSMPTQPQKSQIRSWGTWIEQIIAAFTSNGGLIYSSLALLNADLSKPANSMAWVFGDSVAANNGVYGKVGASGSGSWTRRSDLPFSFIVASDVGAGTPNAIMATTAIPVSQSALVWLQVAQTNTGSPVVVSFNGGGPLVLKTNTGNDPATGGIVAGMVVLGIVSGATFRLVSDQASSAIVAAAEAAAAEAQAAAASVNIKNVATRAQVRALNASVSTLAFHNEGGRKGQFRWTVGDFTARVASDTEGAVYLEADDVSASAGSWVRDFDGGVDIRWFGGVADNGATDNAASFVAAAAIGTQIYIPEGIFRVNATAANFDTIMTLAGRCYGPGVIEVLCGTGFYPATNYYGFVSALPLNLNLRGENGSGTLTAASITFAGTAGNHTAAITFPSLPVGIAVGQLLSLVPTTVVDKRTSQCLLAGANKITSIVGNVVTVSISYHGTITAKMPTIVGSVSFTGSWRLNKSIITYAGSRTPIYVQNQFARINITDVGLTGPYTSGAFVNTSGITVGWIDEDRHYVKDQLRLSGVSINGFASGVLGQGARTFLGDLRGSNCLSLLAGRRQSQFYATAIFVGACGGDAVSLTDNSEIFVSAEVMSCGNSGRGVWAFGGDFNCPGVVHVGYNLGAGGYAKAGANFIAGATSCAFRNNDIGWGNENGKMHVDDTVSEYNLKTGFECGMGHTSAQRIVSRYNENGLYSLVGGTIFADDCDVYGNSQSGAASAELSMVRAYRGKFHDNTLDGVSIIGNSHFRGDSVQINNNGRYGVNGMLNSTSRTPGVTGSGNASGNTFFDPTSSGTVW</sequence>
<dbReference type="EMBL" id="JACIGW010000001">
    <property type="protein sequence ID" value="MBB4348028.1"/>
    <property type="molecule type" value="Genomic_DNA"/>
</dbReference>
<comment type="caution">
    <text evidence="4">The sequence shown here is derived from an EMBL/GenBank/DDBJ whole genome shotgun (WGS) entry which is preliminary data.</text>
</comment>
<organism evidence="4 7">
    <name type="scientific">Aliirhizobium cellulosilyticum</name>
    <dbReference type="NCBI Taxonomy" id="393664"/>
    <lineage>
        <taxon>Bacteria</taxon>
        <taxon>Pseudomonadati</taxon>
        <taxon>Pseudomonadota</taxon>
        <taxon>Alphaproteobacteria</taxon>
        <taxon>Hyphomicrobiales</taxon>
        <taxon>Rhizobiaceae</taxon>
        <taxon>Aliirhizobium</taxon>
    </lineage>
</organism>
<dbReference type="Proteomes" id="UP000520770">
    <property type="component" value="Unassembled WGS sequence"/>
</dbReference>
<evidence type="ECO:0000313" key="7">
    <source>
        <dbReference type="Proteomes" id="UP000576087"/>
    </source>
</evidence>
<evidence type="ECO:0000256" key="1">
    <source>
        <dbReference type="SAM" id="MobiDB-lite"/>
    </source>
</evidence>
<accession>A0A7W6UTV0</accession>
<evidence type="ECO:0000313" key="6">
    <source>
        <dbReference type="Proteomes" id="UP000524535"/>
    </source>
</evidence>
<proteinExistence type="predicted"/>
<protein>
    <recommendedName>
        <fullName evidence="8">Pectate lyase superfamily protein domain-containing protein</fullName>
    </recommendedName>
</protein>
<feature type="region of interest" description="Disordered" evidence="1">
    <location>
        <begin position="788"/>
        <end position="811"/>
    </location>
</feature>
<gene>
    <name evidence="3" type="ORF">GGE31_000049</name>
    <name evidence="2" type="ORF">GGE33_001736</name>
    <name evidence="4" type="ORF">GGE35_000049</name>
</gene>
<dbReference type="RefSeq" id="WP_183822118.1">
    <property type="nucleotide sequence ID" value="NZ_JACIGW010000001.1"/>
</dbReference>
<evidence type="ECO:0000313" key="4">
    <source>
        <dbReference type="EMBL" id="MBB4444267.1"/>
    </source>
</evidence>
<reference evidence="5 6" key="1">
    <citation type="submission" date="2020-08" db="EMBL/GenBank/DDBJ databases">
        <title>Genomic Encyclopedia of Type Strains, Phase IV (KMG-V): Genome sequencing to study the core and pangenomes of soil and plant-associated prokaryotes.</title>
        <authorList>
            <person name="Whitman W."/>
        </authorList>
    </citation>
    <scope>NUCLEOTIDE SEQUENCE [LARGE SCALE GENOMIC DNA]</scope>
    <source>
        <strain evidence="3 6">SEMIA 444</strain>
        <strain evidence="2 5">SEMIA 448</strain>
        <strain evidence="4 7">SEMIA 452</strain>
    </source>
</reference>
<name>A0A7W6UTV0_9HYPH</name>
<evidence type="ECO:0000313" key="3">
    <source>
        <dbReference type="EMBL" id="MBB4409578.1"/>
    </source>
</evidence>
<dbReference type="EMBL" id="JACIGY010000001">
    <property type="protein sequence ID" value="MBB4409578.1"/>
    <property type="molecule type" value="Genomic_DNA"/>
</dbReference>